<evidence type="ECO:0000313" key="4">
    <source>
        <dbReference type="Proteomes" id="UP000011124"/>
    </source>
</evidence>
<dbReference type="HOGENOM" id="CLU_162052_0_0_9"/>
<sequence>MAFSIRMGVPEMLALWNRLYQAKIDGNISKTDANLYKKWSKALNILSCNPFYPSLNTHEIPDLSRRYGRKVWQSYLENRSSRAMRMYWVYGPEQKDITIIGLEPHPEDKKNGAYDKVALSNLKPLK</sequence>
<evidence type="ECO:0000313" key="1">
    <source>
        <dbReference type="EMBL" id="AEC00717.1"/>
    </source>
</evidence>
<dbReference type="STRING" id="546271.Selsp_1761"/>
<dbReference type="RefSeq" id="WP_006191193.1">
    <property type="nucleotide sequence ID" value="NC_015437.1"/>
</dbReference>
<name>C9LSH4_SELS3</name>
<dbReference type="Proteomes" id="UP000011124">
    <property type="component" value="Chromosome"/>
</dbReference>
<keyword evidence="4" id="KW-1185">Reference proteome</keyword>
<dbReference type="OrthoDB" id="1524817at2"/>
<dbReference type="EMBL" id="ACKP02000010">
    <property type="protein sequence ID" value="EEX78214.1"/>
    <property type="molecule type" value="Genomic_DNA"/>
</dbReference>
<dbReference type="KEGG" id="ssg:Selsp_1761"/>
<dbReference type="EMBL" id="CP002637">
    <property type="protein sequence ID" value="AEC00717.1"/>
    <property type="molecule type" value="Genomic_DNA"/>
</dbReference>
<dbReference type="eggNOG" id="ENOG5031EMM">
    <property type="taxonomic scope" value="Bacteria"/>
</dbReference>
<dbReference type="Proteomes" id="UP000003505">
    <property type="component" value="Unassembled WGS sequence"/>
</dbReference>
<dbReference type="AlphaFoldDB" id="C9LSH4"/>
<evidence type="ECO:0000313" key="2">
    <source>
        <dbReference type="EMBL" id="EEX78214.1"/>
    </source>
</evidence>
<protein>
    <submittedName>
        <fullName evidence="2">Uncharacterized protein</fullName>
    </submittedName>
</protein>
<evidence type="ECO:0000313" key="3">
    <source>
        <dbReference type="Proteomes" id="UP000003505"/>
    </source>
</evidence>
<accession>C9LSH4</accession>
<gene>
    <name evidence="1" type="ordered locus">Selsp_1761</name>
    <name evidence="2" type="ORF">SELSPUOL_00399</name>
</gene>
<proteinExistence type="predicted"/>
<reference evidence="1 4" key="2">
    <citation type="submission" date="2011-04" db="EMBL/GenBank/DDBJ databases">
        <title>The complete genome of Selenomonas sputigena DSM 20758.</title>
        <authorList>
            <consortium name="US DOE Joint Genome Institute (JGI-PGF)"/>
            <person name="Lucas S."/>
            <person name="Copeland A."/>
            <person name="Lapidus A."/>
            <person name="Bruce D."/>
            <person name="Goodwin L."/>
            <person name="Pitluck S."/>
            <person name="Peters L."/>
            <person name="Kyrpides N."/>
            <person name="Mavromatis K."/>
            <person name="Ivanova N."/>
            <person name="Ovchinnikova G."/>
            <person name="Teshima H."/>
            <person name="Detter J.C."/>
            <person name="Tapia R."/>
            <person name="Han C."/>
            <person name="Land M."/>
            <person name="Hauser L."/>
            <person name="Markowitz V."/>
            <person name="Cheng J.-F."/>
            <person name="Hugenholtz P."/>
            <person name="Woyke T."/>
            <person name="Wu D."/>
            <person name="Gronow S."/>
            <person name="Wellnitz S."/>
            <person name="Schneider S."/>
            <person name="Klenk H.-P."/>
            <person name="Eisen J.A."/>
        </authorList>
    </citation>
    <scope>NUCLEOTIDE SEQUENCE [LARGE SCALE GENOMIC DNA]</scope>
    <source>
        <strain evidence="1">ATCC 35185</strain>
        <strain evidence="4">ATCC 35185 / DSM 20758 / VPI D19B-28</strain>
    </source>
</reference>
<organism evidence="2 3">
    <name type="scientific">Selenomonas sputigena (strain ATCC 35185 / DSM 20758 / CCUG 44933 / VPI D19B-28)</name>
    <dbReference type="NCBI Taxonomy" id="546271"/>
    <lineage>
        <taxon>Bacteria</taxon>
        <taxon>Bacillati</taxon>
        <taxon>Bacillota</taxon>
        <taxon>Negativicutes</taxon>
        <taxon>Selenomonadales</taxon>
        <taxon>Selenomonadaceae</taxon>
        <taxon>Selenomonas</taxon>
    </lineage>
</organism>
<reference evidence="2 3" key="1">
    <citation type="submission" date="2009-09" db="EMBL/GenBank/DDBJ databases">
        <authorList>
            <person name="Weinstock G."/>
            <person name="Sodergren E."/>
            <person name="Clifton S."/>
            <person name="Fulton L."/>
            <person name="Fulton B."/>
            <person name="Courtney L."/>
            <person name="Fronick C."/>
            <person name="Harrison M."/>
            <person name="Strong C."/>
            <person name="Farmer C."/>
            <person name="Delahaunty K."/>
            <person name="Markovic C."/>
            <person name="Hall O."/>
            <person name="Minx P."/>
            <person name="Tomlinson C."/>
            <person name="Mitreva M."/>
            <person name="Nelson J."/>
            <person name="Hou S."/>
            <person name="Wollam A."/>
            <person name="Pepin K.H."/>
            <person name="Johnson M."/>
            <person name="Bhonagiri V."/>
            <person name="Nash W.E."/>
            <person name="Warren W."/>
            <person name="Chinwalla A."/>
            <person name="Mardis E.R."/>
            <person name="Wilson R.K."/>
        </authorList>
    </citation>
    <scope>NUCLEOTIDE SEQUENCE [LARGE SCALE GENOMIC DNA]</scope>
    <source>
        <strain evidence="2">ATCC 35185</strain>
        <strain evidence="3">ATCC 35185 / DSM 20758 / VPI D19B-28</strain>
    </source>
</reference>